<feature type="domain" description="RNA polymerase sigma-70 region 2" evidence="6">
    <location>
        <begin position="14"/>
        <end position="79"/>
    </location>
</feature>
<evidence type="ECO:0000256" key="2">
    <source>
        <dbReference type="ARBA" id="ARBA00023015"/>
    </source>
</evidence>
<gene>
    <name evidence="8" type="ORF">ADK38_23785</name>
</gene>
<proteinExistence type="inferred from homology"/>
<comment type="similarity">
    <text evidence="1">Belongs to the sigma-70 factor family. ECF subfamily.</text>
</comment>
<keyword evidence="2" id="KW-0805">Transcription regulation</keyword>
<dbReference type="InterPro" id="IPR014284">
    <property type="entry name" value="RNA_pol_sigma-70_dom"/>
</dbReference>
<dbReference type="Proteomes" id="UP000037020">
    <property type="component" value="Unassembled WGS sequence"/>
</dbReference>
<dbReference type="Pfam" id="PF08281">
    <property type="entry name" value="Sigma70_r4_2"/>
    <property type="match status" value="1"/>
</dbReference>
<evidence type="ECO:0000256" key="4">
    <source>
        <dbReference type="ARBA" id="ARBA00023125"/>
    </source>
</evidence>
<reference evidence="8 9" key="1">
    <citation type="submission" date="2015-07" db="EMBL/GenBank/DDBJ databases">
        <authorList>
            <person name="Ju K.-S."/>
            <person name="Doroghazi J.R."/>
            <person name="Metcalf W.W."/>
        </authorList>
    </citation>
    <scope>NUCLEOTIDE SEQUENCE [LARGE SCALE GENOMIC DNA]</scope>
    <source>
        <strain evidence="8 9">NRRL B-3589</strain>
    </source>
</reference>
<evidence type="ECO:0000259" key="7">
    <source>
        <dbReference type="Pfam" id="PF08281"/>
    </source>
</evidence>
<comment type="caution">
    <text evidence="8">The sequence shown here is derived from an EMBL/GenBank/DDBJ whole genome shotgun (WGS) entry which is preliminary data.</text>
</comment>
<evidence type="ECO:0000256" key="5">
    <source>
        <dbReference type="ARBA" id="ARBA00023163"/>
    </source>
</evidence>
<dbReference type="Gene3D" id="1.10.10.10">
    <property type="entry name" value="Winged helix-like DNA-binding domain superfamily/Winged helix DNA-binding domain"/>
    <property type="match status" value="1"/>
</dbReference>
<evidence type="ECO:0000313" key="9">
    <source>
        <dbReference type="Proteomes" id="UP000037020"/>
    </source>
</evidence>
<dbReference type="SUPFAM" id="SSF88946">
    <property type="entry name" value="Sigma2 domain of RNA polymerase sigma factors"/>
    <property type="match status" value="1"/>
</dbReference>
<keyword evidence="3" id="KW-0731">Sigma factor</keyword>
<dbReference type="PANTHER" id="PTHR43133">
    <property type="entry name" value="RNA POLYMERASE ECF-TYPE SIGMA FACTO"/>
    <property type="match status" value="1"/>
</dbReference>
<dbReference type="PANTHER" id="PTHR43133:SF8">
    <property type="entry name" value="RNA POLYMERASE SIGMA FACTOR HI_1459-RELATED"/>
    <property type="match status" value="1"/>
</dbReference>
<keyword evidence="9" id="KW-1185">Reference proteome</keyword>
<dbReference type="InterPro" id="IPR036388">
    <property type="entry name" value="WH-like_DNA-bd_sf"/>
</dbReference>
<dbReference type="Gene3D" id="1.10.1740.10">
    <property type="match status" value="1"/>
</dbReference>
<keyword evidence="5" id="KW-0804">Transcription</keyword>
<evidence type="ECO:0000256" key="3">
    <source>
        <dbReference type="ARBA" id="ARBA00023082"/>
    </source>
</evidence>
<name>A0ABR5J2R9_9ACTN</name>
<organism evidence="8 9">
    <name type="scientific">Streptomyces varsoviensis</name>
    <dbReference type="NCBI Taxonomy" id="67373"/>
    <lineage>
        <taxon>Bacteria</taxon>
        <taxon>Bacillati</taxon>
        <taxon>Actinomycetota</taxon>
        <taxon>Actinomycetes</taxon>
        <taxon>Kitasatosporales</taxon>
        <taxon>Streptomycetaceae</taxon>
        <taxon>Streptomyces</taxon>
    </lineage>
</organism>
<dbReference type="CDD" id="cd06171">
    <property type="entry name" value="Sigma70_r4"/>
    <property type="match status" value="1"/>
</dbReference>
<dbReference type="InterPro" id="IPR013325">
    <property type="entry name" value="RNA_pol_sigma_r2"/>
</dbReference>
<dbReference type="EMBL" id="LGUT01002064">
    <property type="protein sequence ID" value="KOG87736.1"/>
    <property type="molecule type" value="Genomic_DNA"/>
</dbReference>
<dbReference type="InterPro" id="IPR013249">
    <property type="entry name" value="RNA_pol_sigma70_r4_t2"/>
</dbReference>
<accession>A0ABR5J2R9</accession>
<sequence>MPGLPADFQAFHQLYRGAYVRWAELYLGSRHDAEEAVDHAFEQLCVQWPLVLRQPVAEAYAWKVVKHRTIDFARARGRRPVLVDFAAFETHTLHTAIDPIGALEDSLALYQAIRALPERQRDVVVLRYSLDYSTAETARTLGITEAGVRSTARYARRRLRQELGLLEEGDDDARLEG</sequence>
<dbReference type="InterPro" id="IPR013324">
    <property type="entry name" value="RNA_pol_sigma_r3/r4-like"/>
</dbReference>
<dbReference type="InterPro" id="IPR039425">
    <property type="entry name" value="RNA_pol_sigma-70-like"/>
</dbReference>
<dbReference type="SUPFAM" id="SSF88659">
    <property type="entry name" value="Sigma3 and sigma4 domains of RNA polymerase sigma factors"/>
    <property type="match status" value="1"/>
</dbReference>
<keyword evidence="4" id="KW-0238">DNA-binding</keyword>
<feature type="domain" description="RNA polymerase sigma factor 70 region 4 type 2" evidence="7">
    <location>
        <begin position="107"/>
        <end position="159"/>
    </location>
</feature>
<evidence type="ECO:0000313" key="8">
    <source>
        <dbReference type="EMBL" id="KOG87736.1"/>
    </source>
</evidence>
<protein>
    <submittedName>
        <fullName evidence="8">RNA polymerase subunit sigma-24</fullName>
    </submittedName>
</protein>
<dbReference type="InterPro" id="IPR007627">
    <property type="entry name" value="RNA_pol_sigma70_r2"/>
</dbReference>
<evidence type="ECO:0000259" key="6">
    <source>
        <dbReference type="Pfam" id="PF04542"/>
    </source>
</evidence>
<dbReference type="Pfam" id="PF04542">
    <property type="entry name" value="Sigma70_r2"/>
    <property type="match status" value="1"/>
</dbReference>
<dbReference type="NCBIfam" id="TIGR02937">
    <property type="entry name" value="sigma70-ECF"/>
    <property type="match status" value="1"/>
</dbReference>
<evidence type="ECO:0000256" key="1">
    <source>
        <dbReference type="ARBA" id="ARBA00010641"/>
    </source>
</evidence>